<dbReference type="EMBL" id="JAHUZN010000008">
    <property type="protein sequence ID" value="KAG8484816.1"/>
    <property type="molecule type" value="Genomic_DNA"/>
</dbReference>
<sequence length="217" mass="24295">MLRDQRICWEEIIEIREQFTNHWKEGGDFKAISNKTERTEVGTVCLALGMFFVMGWKDKCFLVIEEVDSRLSLIGFVSFLKADKNGNKMAVALVGAGLKRLGMVKSWCFFSNSGSRGWSYPPHGWLNFNVSRTASDGAMGDGVLKDVEAELGAIVTALDVFIDSGWKGSGSLIIEMGSRVVYNWILEKTRSPWSHQVSFADLDRRIACVGELSFFNC</sequence>
<evidence type="ECO:0000313" key="1">
    <source>
        <dbReference type="EMBL" id="KAG8484816.1"/>
    </source>
</evidence>
<name>A0A8J5YU73_9ROSI</name>
<dbReference type="AlphaFoldDB" id="A0A8J5YU73"/>
<proteinExistence type="predicted"/>
<keyword evidence="2" id="KW-1185">Reference proteome</keyword>
<reference evidence="1 2" key="1">
    <citation type="journal article" date="2021" name="bioRxiv">
        <title>The Gossypium anomalum genome as a resource for cotton improvement and evolutionary analysis of hybrid incompatibility.</title>
        <authorList>
            <person name="Grover C.E."/>
            <person name="Yuan D."/>
            <person name="Arick M.A."/>
            <person name="Miller E.R."/>
            <person name="Hu G."/>
            <person name="Peterson D.G."/>
            <person name="Wendel J.F."/>
            <person name="Udall J.A."/>
        </authorList>
    </citation>
    <scope>NUCLEOTIDE SEQUENCE [LARGE SCALE GENOMIC DNA]</scope>
    <source>
        <strain evidence="1">JFW-Udall</strain>
        <tissue evidence="1">Leaf</tissue>
    </source>
</reference>
<protein>
    <recommendedName>
        <fullName evidence="3">RNase H type-1 domain-containing protein</fullName>
    </recommendedName>
</protein>
<dbReference type="Proteomes" id="UP000701853">
    <property type="component" value="Chromosome 8"/>
</dbReference>
<evidence type="ECO:0000313" key="2">
    <source>
        <dbReference type="Proteomes" id="UP000701853"/>
    </source>
</evidence>
<evidence type="ECO:0008006" key="3">
    <source>
        <dbReference type="Google" id="ProtNLM"/>
    </source>
</evidence>
<comment type="caution">
    <text evidence="1">The sequence shown here is derived from an EMBL/GenBank/DDBJ whole genome shotgun (WGS) entry which is preliminary data.</text>
</comment>
<organism evidence="1 2">
    <name type="scientific">Gossypium anomalum</name>
    <dbReference type="NCBI Taxonomy" id="47600"/>
    <lineage>
        <taxon>Eukaryota</taxon>
        <taxon>Viridiplantae</taxon>
        <taxon>Streptophyta</taxon>
        <taxon>Embryophyta</taxon>
        <taxon>Tracheophyta</taxon>
        <taxon>Spermatophyta</taxon>
        <taxon>Magnoliopsida</taxon>
        <taxon>eudicotyledons</taxon>
        <taxon>Gunneridae</taxon>
        <taxon>Pentapetalae</taxon>
        <taxon>rosids</taxon>
        <taxon>malvids</taxon>
        <taxon>Malvales</taxon>
        <taxon>Malvaceae</taxon>
        <taxon>Malvoideae</taxon>
        <taxon>Gossypium</taxon>
    </lineage>
</organism>
<gene>
    <name evidence="1" type="ORF">CXB51_021786</name>
</gene>
<accession>A0A8J5YU73</accession>